<feature type="region of interest" description="Disordered" evidence="1">
    <location>
        <begin position="62"/>
        <end position="98"/>
    </location>
</feature>
<keyword evidence="2" id="KW-0732">Signal</keyword>
<protein>
    <submittedName>
        <fullName evidence="3">Uncharacterized protein</fullName>
    </submittedName>
</protein>
<evidence type="ECO:0000313" key="4">
    <source>
        <dbReference type="Proteomes" id="UP000494256"/>
    </source>
</evidence>
<feature type="non-terminal residue" evidence="3">
    <location>
        <position position="1"/>
    </location>
</feature>
<feature type="compositionally biased region" description="Basic and acidic residues" evidence="1">
    <location>
        <begin position="84"/>
        <end position="98"/>
    </location>
</feature>
<dbReference type="AlphaFoldDB" id="A0A8S0Z9T6"/>
<accession>A0A8S0Z9T6</accession>
<proteinExistence type="predicted"/>
<name>A0A8S0Z9T6_ARCPL</name>
<feature type="chain" id="PRO_5035870854" evidence="2">
    <location>
        <begin position="37"/>
        <end position="98"/>
    </location>
</feature>
<dbReference type="Proteomes" id="UP000494256">
    <property type="component" value="Unassembled WGS sequence"/>
</dbReference>
<feature type="signal peptide" evidence="2">
    <location>
        <begin position="1"/>
        <end position="36"/>
    </location>
</feature>
<evidence type="ECO:0000256" key="1">
    <source>
        <dbReference type="SAM" id="MobiDB-lite"/>
    </source>
</evidence>
<dbReference type="EMBL" id="CADEBD010000284">
    <property type="protein sequence ID" value="CAB3228921.1"/>
    <property type="molecule type" value="Genomic_DNA"/>
</dbReference>
<gene>
    <name evidence="3" type="ORF">APLA_LOCUS3724</name>
</gene>
<dbReference type="OrthoDB" id="292693at2759"/>
<evidence type="ECO:0000256" key="2">
    <source>
        <dbReference type="SAM" id="SignalP"/>
    </source>
</evidence>
<evidence type="ECO:0000313" key="3">
    <source>
        <dbReference type="EMBL" id="CAB3228921.1"/>
    </source>
</evidence>
<reference evidence="3 4" key="1">
    <citation type="submission" date="2020-04" db="EMBL/GenBank/DDBJ databases">
        <authorList>
            <person name="Wallbank WR R."/>
            <person name="Pardo Diaz C."/>
            <person name="Kozak K."/>
            <person name="Martin S."/>
            <person name="Jiggins C."/>
            <person name="Moest M."/>
            <person name="Warren A I."/>
            <person name="Byers J.R.P. K."/>
            <person name="Montejo-Kovacevich G."/>
            <person name="Yen C E."/>
        </authorList>
    </citation>
    <scope>NUCLEOTIDE SEQUENCE [LARGE SCALE GENOMIC DNA]</scope>
</reference>
<organism evidence="3 4">
    <name type="scientific">Arctia plantaginis</name>
    <name type="common">Wood tiger moth</name>
    <name type="synonym">Phalaena plantaginis</name>
    <dbReference type="NCBI Taxonomy" id="874455"/>
    <lineage>
        <taxon>Eukaryota</taxon>
        <taxon>Metazoa</taxon>
        <taxon>Ecdysozoa</taxon>
        <taxon>Arthropoda</taxon>
        <taxon>Hexapoda</taxon>
        <taxon>Insecta</taxon>
        <taxon>Pterygota</taxon>
        <taxon>Neoptera</taxon>
        <taxon>Endopterygota</taxon>
        <taxon>Lepidoptera</taxon>
        <taxon>Glossata</taxon>
        <taxon>Ditrysia</taxon>
        <taxon>Noctuoidea</taxon>
        <taxon>Erebidae</taxon>
        <taxon>Arctiinae</taxon>
        <taxon>Arctia</taxon>
    </lineage>
</organism>
<sequence>MQNNCATKIQWHHCVQVVLLLQALFTIPPNIRQALALEGDRAAIWPVGQYAPEVLDLEQWTEDSGISSDDTIDRMRRLGQSSGEDSRNNSDENLYKDQ</sequence>
<comment type="caution">
    <text evidence="3">The sequence shown here is derived from an EMBL/GenBank/DDBJ whole genome shotgun (WGS) entry which is preliminary data.</text>
</comment>